<dbReference type="InParanoid" id="F1A2S4"/>
<dbReference type="SUPFAM" id="SSF47473">
    <property type="entry name" value="EF-hand"/>
    <property type="match status" value="1"/>
</dbReference>
<keyword evidence="2" id="KW-0677">Repeat</keyword>
<dbReference type="InterPro" id="IPR018247">
    <property type="entry name" value="EF_Hand_1_Ca_BS"/>
</dbReference>
<dbReference type="Proteomes" id="UP000001064">
    <property type="component" value="Unassembled WGS sequence"/>
</dbReference>
<dbReference type="KEGG" id="dpp:DICPUDRAFT_90467"/>
<dbReference type="FunFam" id="1.10.238.10:FF:000501">
    <property type="entry name" value="Calcium-binding protein 4a"/>
    <property type="match status" value="2"/>
</dbReference>
<keyword evidence="6" id="KW-1185">Reference proteome</keyword>
<evidence type="ECO:0000259" key="4">
    <source>
        <dbReference type="PROSITE" id="PS50222"/>
    </source>
</evidence>
<evidence type="ECO:0000256" key="3">
    <source>
        <dbReference type="ARBA" id="ARBA00022837"/>
    </source>
</evidence>
<reference evidence="6" key="1">
    <citation type="journal article" date="2011" name="Genome Biol.">
        <title>Comparative genomics of the social amoebae Dictyostelium discoideum and Dictyostelium purpureum.</title>
        <authorList>
            <consortium name="US DOE Joint Genome Institute (JGI-PGF)"/>
            <person name="Sucgang R."/>
            <person name="Kuo A."/>
            <person name="Tian X."/>
            <person name="Salerno W."/>
            <person name="Parikh A."/>
            <person name="Feasley C.L."/>
            <person name="Dalin E."/>
            <person name="Tu H."/>
            <person name="Huang E."/>
            <person name="Barry K."/>
            <person name="Lindquist E."/>
            <person name="Shapiro H."/>
            <person name="Bruce D."/>
            <person name="Schmutz J."/>
            <person name="Salamov A."/>
            <person name="Fey P."/>
            <person name="Gaudet P."/>
            <person name="Anjard C."/>
            <person name="Babu M.M."/>
            <person name="Basu S."/>
            <person name="Bushmanova Y."/>
            <person name="van der Wel H."/>
            <person name="Katoh-Kurasawa M."/>
            <person name="Dinh C."/>
            <person name="Coutinho P.M."/>
            <person name="Saito T."/>
            <person name="Elias M."/>
            <person name="Schaap P."/>
            <person name="Kay R.R."/>
            <person name="Henrissat B."/>
            <person name="Eichinger L."/>
            <person name="Rivero F."/>
            <person name="Putnam N.H."/>
            <person name="West C.M."/>
            <person name="Loomis W.F."/>
            <person name="Chisholm R.L."/>
            <person name="Shaulsky G."/>
            <person name="Strassmann J.E."/>
            <person name="Queller D.C."/>
            <person name="Kuspa A."/>
            <person name="Grigoriev I.V."/>
        </authorList>
    </citation>
    <scope>NUCLEOTIDE SEQUENCE [LARGE SCALE GENOMIC DNA]</scope>
    <source>
        <strain evidence="6">QSDP1</strain>
    </source>
</reference>
<evidence type="ECO:0000313" key="6">
    <source>
        <dbReference type="Proteomes" id="UP000001064"/>
    </source>
</evidence>
<dbReference type="PROSITE" id="PS00018">
    <property type="entry name" value="EF_HAND_1"/>
    <property type="match status" value="3"/>
</dbReference>
<gene>
    <name evidence="5" type="ORF">DICPUDRAFT_90467</name>
</gene>
<dbReference type="RefSeq" id="XP_003293968.1">
    <property type="nucleotide sequence ID" value="XM_003293920.1"/>
</dbReference>
<dbReference type="GO" id="GO:0005509">
    <property type="term" value="F:calcium ion binding"/>
    <property type="evidence" value="ECO:0007669"/>
    <property type="project" value="InterPro"/>
</dbReference>
<dbReference type="EMBL" id="GL871423">
    <property type="protein sequence ID" value="EGC29508.1"/>
    <property type="molecule type" value="Genomic_DNA"/>
</dbReference>
<dbReference type="STRING" id="5786.F1A2S4"/>
<organism evidence="5 6">
    <name type="scientific">Dictyostelium purpureum</name>
    <name type="common">Slime mold</name>
    <dbReference type="NCBI Taxonomy" id="5786"/>
    <lineage>
        <taxon>Eukaryota</taxon>
        <taxon>Amoebozoa</taxon>
        <taxon>Evosea</taxon>
        <taxon>Eumycetozoa</taxon>
        <taxon>Dictyostelia</taxon>
        <taxon>Dictyosteliales</taxon>
        <taxon>Dictyosteliaceae</taxon>
        <taxon>Dictyostelium</taxon>
    </lineage>
</organism>
<protein>
    <recommendedName>
        <fullName evidence="4">EF-hand domain-containing protein</fullName>
    </recommendedName>
</protein>
<dbReference type="PROSITE" id="PS50222">
    <property type="entry name" value="EF_HAND_2"/>
    <property type="match status" value="3"/>
</dbReference>
<keyword evidence="1" id="KW-0479">Metal-binding</keyword>
<accession>F1A2S4</accession>
<keyword evidence="3" id="KW-0106">Calcium</keyword>
<feature type="domain" description="EF-hand" evidence="4">
    <location>
        <begin position="76"/>
        <end position="111"/>
    </location>
</feature>
<evidence type="ECO:0000313" key="5">
    <source>
        <dbReference type="EMBL" id="EGC29508.1"/>
    </source>
</evidence>
<dbReference type="VEuPathDB" id="AmoebaDB:DICPUDRAFT_90467"/>
<proteinExistence type="predicted"/>
<evidence type="ECO:0000256" key="2">
    <source>
        <dbReference type="ARBA" id="ARBA00022737"/>
    </source>
</evidence>
<dbReference type="InterPro" id="IPR011992">
    <property type="entry name" value="EF-hand-dom_pair"/>
</dbReference>
<dbReference type="eggNOG" id="ENOG502RIMZ">
    <property type="taxonomic scope" value="Eukaryota"/>
</dbReference>
<dbReference type="OrthoDB" id="20736at2759"/>
<dbReference type="GeneID" id="10505282"/>
<feature type="domain" description="EF-hand" evidence="4">
    <location>
        <begin position="10"/>
        <end position="45"/>
    </location>
</feature>
<dbReference type="AlphaFoldDB" id="F1A2S4"/>
<sequence>MATVSDVCKKIEQDVESMLKKYDRDGDKSLTLDEITDYLCQNKVKNPERTAYMIFKRLDTNNGKCSKIKSKELEDAIKREVADILKFYDQNEDKRITFDEMVESLIKSGGFEREAAKNTATFYFDEIDTDKDKVLTIAELKKYCGSLANPQQ</sequence>
<dbReference type="InterPro" id="IPR002048">
    <property type="entry name" value="EF_hand_dom"/>
</dbReference>
<feature type="domain" description="EF-hand" evidence="4">
    <location>
        <begin position="115"/>
        <end position="150"/>
    </location>
</feature>
<dbReference type="SMART" id="SM00054">
    <property type="entry name" value="EFh"/>
    <property type="match status" value="3"/>
</dbReference>
<evidence type="ECO:0000256" key="1">
    <source>
        <dbReference type="ARBA" id="ARBA00022723"/>
    </source>
</evidence>
<dbReference type="Gene3D" id="1.10.238.10">
    <property type="entry name" value="EF-hand"/>
    <property type="match status" value="2"/>
</dbReference>
<name>F1A2S4_DICPU</name>
<dbReference type="FunCoup" id="F1A2S4">
    <property type="interactions" value="2"/>
</dbReference>